<dbReference type="Pfam" id="PF01568">
    <property type="entry name" value="Molydop_binding"/>
    <property type="match status" value="1"/>
</dbReference>
<evidence type="ECO:0000313" key="10">
    <source>
        <dbReference type="Proteomes" id="UP001164390"/>
    </source>
</evidence>
<dbReference type="InterPro" id="IPR009010">
    <property type="entry name" value="Asp_de-COase-like_dom_sf"/>
</dbReference>
<feature type="domain" description="Molybdopterin dinucleotide-binding" evidence="7">
    <location>
        <begin position="624"/>
        <end position="740"/>
    </location>
</feature>
<dbReference type="SUPFAM" id="SSF50692">
    <property type="entry name" value="ADC-like"/>
    <property type="match status" value="1"/>
</dbReference>
<evidence type="ECO:0000256" key="2">
    <source>
        <dbReference type="ARBA" id="ARBA00010312"/>
    </source>
</evidence>
<dbReference type="InterPro" id="IPR050612">
    <property type="entry name" value="Prok_Mopterin_Oxidored"/>
</dbReference>
<accession>A0AA46TKH3</accession>
<comment type="cofactor">
    <cofactor evidence="1">
        <name>Mo-bis(molybdopterin guanine dinucleotide)</name>
        <dbReference type="ChEBI" id="CHEBI:60539"/>
    </cofactor>
</comment>
<proteinExistence type="inferred from homology"/>
<evidence type="ECO:0000256" key="1">
    <source>
        <dbReference type="ARBA" id="ARBA00001942"/>
    </source>
</evidence>
<dbReference type="GO" id="GO:0030288">
    <property type="term" value="C:outer membrane-bounded periplasmic space"/>
    <property type="evidence" value="ECO:0007669"/>
    <property type="project" value="TreeGrafter"/>
</dbReference>
<feature type="domain" description="Molybdopterin oxidoreductase N-terminal" evidence="8">
    <location>
        <begin position="9"/>
        <end position="44"/>
    </location>
</feature>
<evidence type="ECO:0000313" key="9">
    <source>
        <dbReference type="EMBL" id="UYM06951.1"/>
    </source>
</evidence>
<dbReference type="InterPro" id="IPR006657">
    <property type="entry name" value="MoPterin_dinucl-bd_dom"/>
</dbReference>
<keyword evidence="3" id="KW-0500">Molybdenum</keyword>
<organism evidence="9 10">
    <name type="scientific">Solicola gregarius</name>
    <dbReference type="NCBI Taxonomy" id="2908642"/>
    <lineage>
        <taxon>Bacteria</taxon>
        <taxon>Bacillati</taxon>
        <taxon>Actinomycetota</taxon>
        <taxon>Actinomycetes</taxon>
        <taxon>Propionibacteriales</taxon>
        <taxon>Nocardioidaceae</taxon>
        <taxon>Solicola</taxon>
    </lineage>
</organism>
<dbReference type="RefSeq" id="WP_271635885.1">
    <property type="nucleotide sequence ID" value="NZ_CP094970.1"/>
</dbReference>
<dbReference type="InterPro" id="IPR041954">
    <property type="entry name" value="CT_DMSOR/BSOR/TMAOR"/>
</dbReference>
<dbReference type="CDD" id="cd02793">
    <property type="entry name" value="MopB_CT_DMSOR-BSOR-TMAOR"/>
    <property type="match status" value="1"/>
</dbReference>
<gene>
    <name evidence="9" type="ORF">L0C25_07705</name>
</gene>
<dbReference type="Gene3D" id="3.90.55.10">
    <property type="entry name" value="Dimethylsulfoxide Reductase, domain 3"/>
    <property type="match status" value="1"/>
</dbReference>
<comment type="similarity">
    <text evidence="2">Belongs to the prokaryotic molybdopterin-containing oxidoreductase family.</text>
</comment>
<dbReference type="Pfam" id="PF00384">
    <property type="entry name" value="Molybdopterin"/>
    <property type="match status" value="1"/>
</dbReference>
<dbReference type="Gene3D" id="3.40.228.10">
    <property type="entry name" value="Dimethylsulfoxide Reductase, domain 2"/>
    <property type="match status" value="1"/>
</dbReference>
<evidence type="ECO:0000256" key="3">
    <source>
        <dbReference type="ARBA" id="ARBA00022505"/>
    </source>
</evidence>
<evidence type="ECO:0000256" key="5">
    <source>
        <dbReference type="ARBA" id="ARBA00023002"/>
    </source>
</evidence>
<dbReference type="InterPro" id="IPR006656">
    <property type="entry name" value="Mopterin_OxRdtase"/>
</dbReference>
<dbReference type="FunFam" id="2.40.40.20:FF:000009">
    <property type="entry name" value="Biotin sulfoxide reductase 2"/>
    <property type="match status" value="1"/>
</dbReference>
<keyword evidence="10" id="KW-1185">Reference proteome</keyword>
<dbReference type="PANTHER" id="PTHR43742">
    <property type="entry name" value="TRIMETHYLAMINE-N-OXIDE REDUCTASE"/>
    <property type="match status" value="1"/>
</dbReference>
<dbReference type="Gene3D" id="2.40.40.20">
    <property type="match status" value="1"/>
</dbReference>
<reference evidence="9" key="1">
    <citation type="submission" date="2022-01" db="EMBL/GenBank/DDBJ databases">
        <title>Nocardioidaceae gen. sp. A5X3R13.</title>
        <authorList>
            <person name="Lopez Marin M.A."/>
            <person name="Uhlik O."/>
        </authorList>
    </citation>
    <scope>NUCLEOTIDE SEQUENCE</scope>
    <source>
        <strain evidence="9">A5X3R13</strain>
    </source>
</reference>
<dbReference type="AlphaFoldDB" id="A0AA46TKH3"/>
<dbReference type="GO" id="GO:0009061">
    <property type="term" value="P:anaerobic respiration"/>
    <property type="evidence" value="ECO:0007669"/>
    <property type="project" value="TreeGrafter"/>
</dbReference>
<dbReference type="GO" id="GO:0043546">
    <property type="term" value="F:molybdopterin cofactor binding"/>
    <property type="evidence" value="ECO:0007669"/>
    <property type="project" value="InterPro"/>
</dbReference>
<keyword evidence="5" id="KW-0560">Oxidoreductase</keyword>
<evidence type="ECO:0000259" key="7">
    <source>
        <dbReference type="Pfam" id="PF01568"/>
    </source>
</evidence>
<evidence type="ECO:0000256" key="4">
    <source>
        <dbReference type="ARBA" id="ARBA00022723"/>
    </source>
</evidence>
<dbReference type="Proteomes" id="UP001164390">
    <property type="component" value="Chromosome"/>
</dbReference>
<dbReference type="GO" id="GO:0009055">
    <property type="term" value="F:electron transfer activity"/>
    <property type="evidence" value="ECO:0007669"/>
    <property type="project" value="TreeGrafter"/>
</dbReference>
<dbReference type="EMBL" id="CP094970">
    <property type="protein sequence ID" value="UYM06951.1"/>
    <property type="molecule type" value="Genomic_DNA"/>
</dbReference>
<keyword evidence="4" id="KW-0479">Metal-binding</keyword>
<dbReference type="Gene3D" id="3.40.50.740">
    <property type="match status" value="1"/>
</dbReference>
<protein>
    <submittedName>
        <fullName evidence="9">Molybdopterin-dependent oxidoreductase</fullName>
    </submittedName>
</protein>
<dbReference type="InterPro" id="IPR041460">
    <property type="entry name" value="Molybdopterin_N"/>
</dbReference>
<sequence length="772" mass="83886">MDITRTALHWGRYDVVADGGRVVEVRPVPGDTTVSAIGPGMPEALNAPYRLTEPMVRKGWLDDGPKRGTNHRGSEPFVAVSWERATELAASELRRVIDTHGNEAIYGGSYGWGSAGRFHHPQSQIHRFLRSLGGYTDSTGSYSVGAMEVILPHVIGGDPWSIWQRGTMWPDIAEHGELVVSFGGMATKNAQLNPGGQGRSEQLEWQRRARAAGVRFVTVSPLAGDTAADLDAQWLPLRPGTDVAVMLALAYVLQAEGLHDREFLATCCVGYDRFERYVRGLDDGRPKTPAWAESISGVDADAIVDLAREMGTRRTAVNLSWSIQRQDHGEQPYWMGVVLAAMSGSLGRPGGGVASGLGINKTGVRARRWPVASLPQGTNAVSTSIPVARIADALLEPGGAYEYNGERRTYPDLRLVYWAGGNPFHHHQDLNKLAQAWQQPETVIAHDSWWNPLTRFADIVFPVATAVERRDIAAGASDLSLMAMERAVAPPEGVRTDYDAFAGIADLLGVGKEFTEGRTADEWVDELYERTRRTFADLGLEAPGAAEFWRAGGFETPEFTSVVAGDFGRLRDDPDRHPLSTPSGRIEIFSERIAGFGYDDCPGHPVWLEPHEWLGAAATATYPLHLLSNQPSTRLHSQYDGGRLSRESKVAGREPIAMHPDDAARRGLGDGDLVRVFNDRGSMLAGLRVDSGQRPGVAVIATGAWFDPEPAGAYARMCRHGNPNVLTRDQGTSRLAQAPAPGSTLVEIERFDGAVPPVRAFVPPEIIGRDGA</sequence>
<dbReference type="Pfam" id="PF18364">
    <property type="entry name" value="Molybdopterin_N"/>
    <property type="match status" value="1"/>
</dbReference>
<dbReference type="GO" id="GO:0030151">
    <property type="term" value="F:molybdenum ion binding"/>
    <property type="evidence" value="ECO:0007669"/>
    <property type="project" value="TreeGrafter"/>
</dbReference>
<name>A0AA46TKH3_9ACTN</name>
<evidence type="ECO:0000259" key="6">
    <source>
        <dbReference type="Pfam" id="PF00384"/>
    </source>
</evidence>
<dbReference type="KEGG" id="sgrg:L0C25_07705"/>
<dbReference type="GO" id="GO:0016491">
    <property type="term" value="F:oxidoreductase activity"/>
    <property type="evidence" value="ECO:0007669"/>
    <property type="project" value="UniProtKB-KW"/>
</dbReference>
<dbReference type="SUPFAM" id="SSF53706">
    <property type="entry name" value="Formate dehydrogenase/DMSO reductase, domains 1-3"/>
    <property type="match status" value="1"/>
</dbReference>
<evidence type="ECO:0000259" key="8">
    <source>
        <dbReference type="Pfam" id="PF18364"/>
    </source>
</evidence>
<dbReference type="PANTHER" id="PTHR43742:SF10">
    <property type="entry name" value="TRIMETHYLAMINE-N-OXIDE REDUCTASE 2"/>
    <property type="match status" value="1"/>
</dbReference>
<feature type="domain" description="Molybdopterin oxidoreductase" evidence="6">
    <location>
        <begin position="50"/>
        <end position="505"/>
    </location>
</feature>